<feature type="region of interest" description="Disordered" evidence="1">
    <location>
        <begin position="71"/>
        <end position="115"/>
    </location>
</feature>
<reference evidence="3" key="1">
    <citation type="submission" date="2022-11" db="UniProtKB">
        <authorList>
            <consortium name="WormBaseParasite"/>
        </authorList>
    </citation>
    <scope>IDENTIFICATION</scope>
</reference>
<feature type="compositionally biased region" description="Polar residues" evidence="1">
    <location>
        <begin position="78"/>
        <end position="89"/>
    </location>
</feature>
<feature type="compositionally biased region" description="Basic and acidic residues" evidence="1">
    <location>
        <begin position="105"/>
        <end position="115"/>
    </location>
</feature>
<proteinExistence type="predicted"/>
<accession>A0A915CDD7</accession>
<evidence type="ECO:0000313" key="2">
    <source>
        <dbReference type="Proteomes" id="UP000887569"/>
    </source>
</evidence>
<feature type="region of interest" description="Disordered" evidence="1">
    <location>
        <begin position="1"/>
        <end position="20"/>
    </location>
</feature>
<sequence>MRQPREANSEQESQDYDSNDLKRISAKYQIRATLDVAPSSIEDDTEMARRWRAAVNEASFQSRARHFRLKGAPLKGITSPNGTASTENTFGGKEPGLVEVPGQDDYGRIRKADDKSMSSSERLALGCINITEEEALLRNK</sequence>
<evidence type="ECO:0000313" key="3">
    <source>
        <dbReference type="WBParaSite" id="PgR132X_g017_t01"/>
    </source>
</evidence>
<dbReference type="WBParaSite" id="PgR132X_g017_t01">
    <property type="protein sequence ID" value="PgR132X_g017_t01"/>
    <property type="gene ID" value="PgR132X_g017"/>
</dbReference>
<evidence type="ECO:0000256" key="1">
    <source>
        <dbReference type="SAM" id="MobiDB-lite"/>
    </source>
</evidence>
<organism evidence="2 3">
    <name type="scientific">Parascaris univalens</name>
    <name type="common">Nematode worm</name>
    <dbReference type="NCBI Taxonomy" id="6257"/>
    <lineage>
        <taxon>Eukaryota</taxon>
        <taxon>Metazoa</taxon>
        <taxon>Ecdysozoa</taxon>
        <taxon>Nematoda</taxon>
        <taxon>Chromadorea</taxon>
        <taxon>Rhabditida</taxon>
        <taxon>Spirurina</taxon>
        <taxon>Ascaridomorpha</taxon>
        <taxon>Ascaridoidea</taxon>
        <taxon>Ascarididae</taxon>
        <taxon>Parascaris</taxon>
    </lineage>
</organism>
<name>A0A915CDD7_PARUN</name>
<keyword evidence="2" id="KW-1185">Reference proteome</keyword>
<protein>
    <submittedName>
        <fullName evidence="3">Uncharacterized protein</fullName>
    </submittedName>
</protein>
<dbReference type="AlphaFoldDB" id="A0A915CDD7"/>
<dbReference type="Proteomes" id="UP000887569">
    <property type="component" value="Unplaced"/>
</dbReference>